<dbReference type="Gene3D" id="3.40.50.150">
    <property type="entry name" value="Vaccinia Virus protein VP39"/>
    <property type="match status" value="1"/>
</dbReference>
<organism evidence="2 3">
    <name type="scientific">Sphingorhabdus rigui</name>
    <dbReference type="NCBI Taxonomy" id="1282858"/>
    <lineage>
        <taxon>Bacteria</taxon>
        <taxon>Pseudomonadati</taxon>
        <taxon>Pseudomonadota</taxon>
        <taxon>Alphaproteobacteria</taxon>
        <taxon>Sphingomonadales</taxon>
        <taxon>Sphingomonadaceae</taxon>
        <taxon>Sphingorhabdus</taxon>
    </lineage>
</organism>
<dbReference type="Pfam" id="PF01022">
    <property type="entry name" value="HTH_5"/>
    <property type="match status" value="1"/>
</dbReference>
<name>A0A840AXN8_9SPHN</name>
<sequence>MINLLTIMRALADPTRLRIVFLVLRLELSVGELVQILDQSQPRVSRHIRILDEAGLLERRKEGSWVFLRPGAVLEDGRLTSLLKEADVTQAKAFQKDLARLDEVRNARTNMAASYFAAHAEEWDFLRSLHVADSEVEAKIAQILHSAPLGRVLDVGTGTGRIVELFAESASRFVALDNSPEMLRLARAKIANFSADIASKVEIKLGDFNMLPVGDGEFDTVIFHQVLHYAQDPEAVIAEAIRTVADDGRLVIVDFAAHDHEELRTVHAHARLGFTDEFMRNAFSAHGLQMVHQAALESGELIVKVWMGQKLSFATPHPKNNLRIVA</sequence>
<dbReference type="SUPFAM" id="SSF53335">
    <property type="entry name" value="S-adenosyl-L-methionine-dependent methyltransferases"/>
    <property type="match status" value="1"/>
</dbReference>
<dbReference type="Pfam" id="PF08241">
    <property type="entry name" value="Methyltransf_11"/>
    <property type="match status" value="1"/>
</dbReference>
<dbReference type="InterPro" id="IPR036388">
    <property type="entry name" value="WH-like_DNA-bd_sf"/>
</dbReference>
<dbReference type="InterPro" id="IPR036390">
    <property type="entry name" value="WH_DNA-bd_sf"/>
</dbReference>
<dbReference type="PANTHER" id="PTHR43861">
    <property type="entry name" value="TRANS-ACONITATE 2-METHYLTRANSFERASE-RELATED"/>
    <property type="match status" value="1"/>
</dbReference>
<dbReference type="Gene3D" id="1.10.10.10">
    <property type="entry name" value="Winged helix-like DNA-binding domain superfamily/Winged helix DNA-binding domain"/>
    <property type="match status" value="1"/>
</dbReference>
<feature type="domain" description="HTH arsR-type" evidence="1">
    <location>
        <begin position="1"/>
        <end position="90"/>
    </location>
</feature>
<evidence type="ECO:0000313" key="2">
    <source>
        <dbReference type="EMBL" id="MBB3941797.1"/>
    </source>
</evidence>
<dbReference type="GO" id="GO:0003700">
    <property type="term" value="F:DNA-binding transcription factor activity"/>
    <property type="evidence" value="ECO:0007669"/>
    <property type="project" value="InterPro"/>
</dbReference>
<dbReference type="PROSITE" id="PS50987">
    <property type="entry name" value="HTH_ARSR_2"/>
    <property type="match status" value="1"/>
</dbReference>
<keyword evidence="3" id="KW-1185">Reference proteome</keyword>
<dbReference type="InterPro" id="IPR029063">
    <property type="entry name" value="SAM-dependent_MTases_sf"/>
</dbReference>
<dbReference type="NCBIfam" id="NF033788">
    <property type="entry name" value="HTH_metalloreg"/>
    <property type="match status" value="1"/>
</dbReference>
<comment type="caution">
    <text evidence="2">The sequence shown here is derived from an EMBL/GenBank/DDBJ whole genome shotgun (WGS) entry which is preliminary data.</text>
</comment>
<reference evidence="2 3" key="1">
    <citation type="submission" date="2020-08" db="EMBL/GenBank/DDBJ databases">
        <title>Genomic Encyclopedia of Type Strains, Phase IV (KMG-IV): sequencing the most valuable type-strain genomes for metagenomic binning, comparative biology and taxonomic classification.</title>
        <authorList>
            <person name="Goeker M."/>
        </authorList>
    </citation>
    <scope>NUCLEOTIDE SEQUENCE [LARGE SCALE GENOMIC DNA]</scope>
    <source>
        <strain evidence="2 3">DSM 29050</strain>
    </source>
</reference>
<dbReference type="SUPFAM" id="SSF46785">
    <property type="entry name" value="Winged helix' DNA-binding domain"/>
    <property type="match status" value="1"/>
</dbReference>
<evidence type="ECO:0000313" key="3">
    <source>
        <dbReference type="Proteomes" id="UP000581447"/>
    </source>
</evidence>
<dbReference type="InterPro" id="IPR001845">
    <property type="entry name" value="HTH_ArsR_DNA-bd_dom"/>
</dbReference>
<protein>
    <submittedName>
        <fullName evidence="2">ArsR family transcriptional regulator</fullName>
    </submittedName>
</protein>
<accession>A0A840AXN8</accession>
<dbReference type="CDD" id="cd02440">
    <property type="entry name" value="AdoMet_MTases"/>
    <property type="match status" value="1"/>
</dbReference>
<dbReference type="AlphaFoldDB" id="A0A840AXN8"/>
<dbReference type="Proteomes" id="UP000581447">
    <property type="component" value="Unassembled WGS sequence"/>
</dbReference>
<dbReference type="InterPro" id="IPR011991">
    <property type="entry name" value="ArsR-like_HTH"/>
</dbReference>
<dbReference type="InterPro" id="IPR013216">
    <property type="entry name" value="Methyltransf_11"/>
</dbReference>
<dbReference type="RefSeq" id="WP_183938895.1">
    <property type="nucleotide sequence ID" value="NZ_BAABBG010000001.1"/>
</dbReference>
<proteinExistence type="predicted"/>
<dbReference type="PRINTS" id="PR00778">
    <property type="entry name" value="HTHARSR"/>
</dbReference>
<dbReference type="SMART" id="SM00418">
    <property type="entry name" value="HTH_ARSR"/>
    <property type="match status" value="1"/>
</dbReference>
<gene>
    <name evidence="2" type="ORF">GGR91_000019</name>
</gene>
<dbReference type="CDD" id="cd00090">
    <property type="entry name" value="HTH_ARSR"/>
    <property type="match status" value="1"/>
</dbReference>
<evidence type="ECO:0000259" key="1">
    <source>
        <dbReference type="PROSITE" id="PS50987"/>
    </source>
</evidence>
<dbReference type="EMBL" id="JACIEA010000001">
    <property type="protein sequence ID" value="MBB3941797.1"/>
    <property type="molecule type" value="Genomic_DNA"/>
</dbReference>
<dbReference type="GO" id="GO:0008757">
    <property type="term" value="F:S-adenosylmethionine-dependent methyltransferase activity"/>
    <property type="evidence" value="ECO:0007669"/>
    <property type="project" value="InterPro"/>
</dbReference>